<proteinExistence type="predicted"/>
<feature type="transmembrane region" description="Helical" evidence="1">
    <location>
        <begin position="171"/>
        <end position="194"/>
    </location>
</feature>
<feature type="transmembrane region" description="Helical" evidence="1">
    <location>
        <begin position="45"/>
        <end position="65"/>
    </location>
</feature>
<name>A0ABX9LUV2_9LACO</name>
<organism evidence="2 3">
    <name type="scientific">Lactobacillus bombicola</name>
    <dbReference type="NCBI Taxonomy" id="1505723"/>
    <lineage>
        <taxon>Bacteria</taxon>
        <taxon>Bacillati</taxon>
        <taxon>Bacillota</taxon>
        <taxon>Bacilli</taxon>
        <taxon>Lactobacillales</taxon>
        <taxon>Lactobacillaceae</taxon>
        <taxon>Lactobacillus</taxon>
    </lineage>
</organism>
<dbReference type="Proteomes" id="UP000283380">
    <property type="component" value="Unassembled WGS sequence"/>
</dbReference>
<evidence type="ECO:0000256" key="1">
    <source>
        <dbReference type="SAM" id="Phobius"/>
    </source>
</evidence>
<dbReference type="NCBIfam" id="TIGR01906">
    <property type="entry name" value="integ_TIGR01906"/>
    <property type="match status" value="1"/>
</dbReference>
<feature type="transmembrane region" description="Helical" evidence="1">
    <location>
        <begin position="12"/>
        <end position="38"/>
    </location>
</feature>
<sequence length="202" mass="23276">MIDKNNFFSIIYHFVFAITSSVVGAVIASWPLLMIFVLVQKTYKVVNLSIGQIMGNYNQLLWYLIWPLKKKLRMSNLPTSMAAAQHFADVKKLFTIVIIAFLCCLILYFWNSKSKKSFFRLNKICALLLLLLPVAVLPFALTNFDQFFINFHHLFFIGSTTWLFNPETDPIINLLTEGFFAACFAVGGTIYELYFANQLLQR</sequence>
<dbReference type="EMBL" id="QOCU01000003">
    <property type="protein sequence ID" value="RHW52488.1"/>
    <property type="molecule type" value="Genomic_DNA"/>
</dbReference>
<feature type="transmembrane region" description="Helical" evidence="1">
    <location>
        <begin position="93"/>
        <end position="112"/>
    </location>
</feature>
<evidence type="ECO:0000313" key="3">
    <source>
        <dbReference type="Proteomes" id="UP000283380"/>
    </source>
</evidence>
<dbReference type="RefSeq" id="WP_118906969.1">
    <property type="nucleotide sequence ID" value="NZ_QOCU01000003.1"/>
</dbReference>
<comment type="caution">
    <text evidence="2">The sequence shown here is derived from an EMBL/GenBank/DDBJ whole genome shotgun (WGS) entry which is preliminary data.</text>
</comment>
<keyword evidence="3" id="KW-1185">Reference proteome</keyword>
<keyword evidence="1" id="KW-0472">Membrane</keyword>
<dbReference type="InterPro" id="IPR010178">
    <property type="entry name" value="Lit"/>
</dbReference>
<gene>
    <name evidence="2" type="ORF">DS834_04520</name>
</gene>
<accession>A0ABX9LUV2</accession>
<protein>
    <submittedName>
        <fullName evidence="2">TIGR01906 family membrane protein</fullName>
    </submittedName>
</protein>
<keyword evidence="1" id="KW-0812">Transmembrane</keyword>
<dbReference type="Pfam" id="PF07314">
    <property type="entry name" value="Lit"/>
    <property type="match status" value="1"/>
</dbReference>
<feature type="transmembrane region" description="Helical" evidence="1">
    <location>
        <begin position="124"/>
        <end position="141"/>
    </location>
</feature>
<evidence type="ECO:0000313" key="2">
    <source>
        <dbReference type="EMBL" id="RHW52488.1"/>
    </source>
</evidence>
<reference evidence="2 3" key="1">
    <citation type="submission" date="2018-07" db="EMBL/GenBank/DDBJ databases">
        <title>Genome sequences of six Lactobacillus spp. isolated from bumble bee guts.</title>
        <authorList>
            <person name="Motta E.V.S."/>
            <person name="Moran N.A."/>
        </authorList>
    </citation>
    <scope>NUCLEOTIDE SEQUENCE [LARGE SCALE GENOMIC DNA]</scope>
    <source>
        <strain evidence="2 3">BI-4G</strain>
    </source>
</reference>
<keyword evidence="1" id="KW-1133">Transmembrane helix</keyword>